<reference evidence="2 3" key="1">
    <citation type="submission" date="2016-11" db="EMBL/GenBank/DDBJ databases">
        <authorList>
            <person name="Jaros S."/>
            <person name="Januszkiewicz K."/>
            <person name="Wedrychowicz H."/>
        </authorList>
    </citation>
    <scope>NUCLEOTIDE SEQUENCE [LARGE SCALE GENOMIC DNA]</scope>
    <source>
        <strain evidence="2 3">DSM 100565</strain>
    </source>
</reference>
<evidence type="ECO:0000313" key="3">
    <source>
        <dbReference type="Proteomes" id="UP000184292"/>
    </source>
</evidence>
<dbReference type="AlphaFoldDB" id="A0A1M6E598"/>
<evidence type="ECO:0000313" key="2">
    <source>
        <dbReference type="EMBL" id="SHI80611.1"/>
    </source>
</evidence>
<organism evidence="2 3">
    <name type="scientific">Wenxinia saemankumensis</name>
    <dbReference type="NCBI Taxonomy" id="1447782"/>
    <lineage>
        <taxon>Bacteria</taxon>
        <taxon>Pseudomonadati</taxon>
        <taxon>Pseudomonadota</taxon>
        <taxon>Alphaproteobacteria</taxon>
        <taxon>Rhodobacterales</taxon>
        <taxon>Roseobacteraceae</taxon>
        <taxon>Wenxinia</taxon>
    </lineage>
</organism>
<feature type="compositionally biased region" description="Gly residues" evidence="1">
    <location>
        <begin position="38"/>
        <end position="58"/>
    </location>
</feature>
<accession>A0A1M6E598</accession>
<feature type="compositionally biased region" description="Basic and acidic residues" evidence="1">
    <location>
        <begin position="1"/>
        <end position="33"/>
    </location>
</feature>
<evidence type="ECO:0000256" key="1">
    <source>
        <dbReference type="SAM" id="MobiDB-lite"/>
    </source>
</evidence>
<feature type="compositionally biased region" description="Gly residues" evidence="1">
    <location>
        <begin position="71"/>
        <end position="81"/>
    </location>
</feature>
<dbReference type="Proteomes" id="UP000184292">
    <property type="component" value="Unassembled WGS sequence"/>
</dbReference>
<keyword evidence="3" id="KW-1185">Reference proteome</keyword>
<dbReference type="EMBL" id="FQYO01000003">
    <property type="protein sequence ID" value="SHI80611.1"/>
    <property type="molecule type" value="Genomic_DNA"/>
</dbReference>
<gene>
    <name evidence="2" type="ORF">SAMN05444417_1809</name>
</gene>
<name>A0A1M6E598_9RHOB</name>
<protein>
    <submittedName>
        <fullName evidence="2">Uncharacterized protein</fullName>
    </submittedName>
</protein>
<feature type="region of interest" description="Disordered" evidence="1">
    <location>
        <begin position="1"/>
        <end position="102"/>
    </location>
</feature>
<sequence length="102" mass="10551">MGRPGVEDRLRVGRDGRGDRRPRRGREGGEASRRRAGGHGPGRGSSPGPGRIGGGSEGHGFTSQRSSLGPFGTGETWGGMTGRASSGGALFSIRTRRSYQAA</sequence>
<proteinExistence type="predicted"/>